<dbReference type="Gene3D" id="1.10.1750.10">
    <property type="match status" value="1"/>
</dbReference>
<dbReference type="Pfam" id="PF08299">
    <property type="entry name" value="Bac_DnaA_C"/>
    <property type="match status" value="1"/>
</dbReference>
<dbReference type="eggNOG" id="COG0593">
    <property type="taxonomic scope" value="Bacteria"/>
</dbReference>
<keyword evidence="3" id="KW-1185">Reference proteome</keyword>
<reference evidence="2" key="1">
    <citation type="submission" date="2013-11" db="EMBL/GenBank/DDBJ databases">
        <title>Draft genome sequence of the broad-host-range Rhizobium sp. LPU83 strain, a member of the low-genetic diversity Oregon-like Rhizobium sp. group.</title>
        <authorList>
            <person name="Wibberg D."/>
            <person name="Puehler A."/>
            <person name="Schlueter A."/>
        </authorList>
    </citation>
    <scope>NUCLEOTIDE SEQUENCE [LARGE SCALE GENOMIC DNA]</scope>
    <source>
        <strain evidence="2">LPU83</strain>
    </source>
</reference>
<evidence type="ECO:0000259" key="1">
    <source>
        <dbReference type="SMART" id="SM00760"/>
    </source>
</evidence>
<proteinExistence type="predicted"/>
<dbReference type="SMART" id="SM00760">
    <property type="entry name" value="Bac_DnaA_C"/>
    <property type="match status" value="1"/>
</dbReference>
<evidence type="ECO:0000313" key="3">
    <source>
        <dbReference type="Proteomes" id="UP000019443"/>
    </source>
</evidence>
<dbReference type="PATRIC" id="fig|348824.6.peg.2161"/>
<name>W6R9Q8_9HYPH</name>
<dbReference type="CDD" id="cd06571">
    <property type="entry name" value="Bac_DnaA_C"/>
    <property type="match status" value="1"/>
</dbReference>
<dbReference type="GO" id="GO:0006270">
    <property type="term" value="P:DNA replication initiation"/>
    <property type="evidence" value="ECO:0007669"/>
    <property type="project" value="InterPro"/>
</dbReference>
<accession>W6R9Q8</accession>
<evidence type="ECO:0000313" key="2">
    <source>
        <dbReference type="EMBL" id="CDM57659.1"/>
    </source>
</evidence>
<sequence>MIVQARDYTSADEMRASAHALHQKLMNTRPAKKVAVVIAPKVIALRPSWRRAVQPFDAHVKDWQLWCLERMSPCKAHMRRRCEDFGITMEELTGRSRRHPIVEYRQLVMWEIKTIIKPEISYPEIGRLFGGKDHTTALWAVRRVAAMKAAQ</sequence>
<dbReference type="Proteomes" id="UP000019443">
    <property type="component" value="Chromosome"/>
</dbReference>
<dbReference type="AlphaFoldDB" id="W6R9Q8"/>
<dbReference type="GO" id="GO:0006275">
    <property type="term" value="P:regulation of DNA replication"/>
    <property type="evidence" value="ECO:0007669"/>
    <property type="project" value="InterPro"/>
</dbReference>
<dbReference type="HOGENOM" id="CLU_1729915_0_0_5"/>
<dbReference type="InterPro" id="IPR010921">
    <property type="entry name" value="Trp_repressor/repl_initiator"/>
</dbReference>
<protein>
    <submittedName>
        <fullName evidence="2">Chromosomal replication initiator protein dnaA</fullName>
    </submittedName>
</protein>
<dbReference type="EMBL" id="HG916852">
    <property type="protein sequence ID" value="CDM57659.1"/>
    <property type="molecule type" value="Genomic_DNA"/>
</dbReference>
<dbReference type="InterPro" id="IPR013159">
    <property type="entry name" value="DnaA_C"/>
</dbReference>
<feature type="domain" description="Chromosomal replication initiator DnaA C-terminal" evidence="1">
    <location>
        <begin position="73"/>
        <end position="144"/>
    </location>
</feature>
<organism evidence="2 3">
    <name type="scientific">Rhizobium favelukesii</name>
    <dbReference type="NCBI Taxonomy" id="348824"/>
    <lineage>
        <taxon>Bacteria</taxon>
        <taxon>Pseudomonadati</taxon>
        <taxon>Pseudomonadota</taxon>
        <taxon>Alphaproteobacteria</taxon>
        <taxon>Hyphomicrobiales</taxon>
        <taxon>Rhizobiaceae</taxon>
        <taxon>Rhizobium/Agrobacterium group</taxon>
        <taxon>Rhizobium</taxon>
    </lineage>
</organism>
<dbReference type="RefSeq" id="WP_037069663.1">
    <property type="nucleotide sequence ID" value="NZ_HG916852.1"/>
</dbReference>
<dbReference type="GO" id="GO:0005524">
    <property type="term" value="F:ATP binding"/>
    <property type="evidence" value="ECO:0007669"/>
    <property type="project" value="InterPro"/>
</dbReference>
<gene>
    <name evidence="2" type="ORF">LPU83_2002</name>
</gene>
<dbReference type="KEGG" id="rhl:LPU83_2002"/>
<dbReference type="SUPFAM" id="SSF48295">
    <property type="entry name" value="TrpR-like"/>
    <property type="match status" value="1"/>
</dbReference>
<dbReference type="GO" id="GO:0043565">
    <property type="term" value="F:sequence-specific DNA binding"/>
    <property type="evidence" value="ECO:0007669"/>
    <property type="project" value="InterPro"/>
</dbReference>